<proteinExistence type="predicted"/>
<keyword evidence="3 6" id="KW-0812">Transmembrane</keyword>
<evidence type="ECO:0000256" key="3">
    <source>
        <dbReference type="ARBA" id="ARBA00022692"/>
    </source>
</evidence>
<dbReference type="STRING" id="494026.PGLA_08940"/>
<dbReference type="Gene3D" id="2.60.120.260">
    <property type="entry name" value="Galactose-binding domain-like"/>
    <property type="match status" value="2"/>
</dbReference>
<feature type="chain" id="PRO_5007898706" evidence="7">
    <location>
        <begin position="25"/>
        <end position="693"/>
    </location>
</feature>
<keyword evidence="4 6" id="KW-1133">Transmembrane helix</keyword>
<comment type="subcellular location">
    <subcellularLocation>
        <location evidence="1">Cell membrane</location>
        <topology evidence="1">Single-pass membrane protein</topology>
    </subcellularLocation>
</comment>
<protein>
    <submittedName>
        <fullName evidence="8">Cellulose synthase</fullName>
    </submittedName>
</protein>
<comment type="caution">
    <text evidence="8">The sequence shown here is derived from an EMBL/GenBank/DDBJ whole genome shotgun (WGS) entry which is preliminary data.</text>
</comment>
<name>A0A168LGJ9_9BACL</name>
<evidence type="ECO:0000256" key="4">
    <source>
        <dbReference type="ARBA" id="ARBA00022989"/>
    </source>
</evidence>
<dbReference type="GO" id="GO:0005886">
    <property type="term" value="C:plasma membrane"/>
    <property type="evidence" value="ECO:0007669"/>
    <property type="project" value="UniProtKB-SubCell"/>
</dbReference>
<feature type="transmembrane region" description="Helical" evidence="6">
    <location>
        <begin position="661"/>
        <end position="683"/>
    </location>
</feature>
<dbReference type="OrthoDB" id="2655838at2"/>
<dbReference type="PANTHER" id="PTHR39083:SF1">
    <property type="entry name" value="CYCLIC DI-GMP-BINDING PROTEIN"/>
    <property type="match status" value="1"/>
</dbReference>
<dbReference type="GO" id="GO:0006011">
    <property type="term" value="P:UDP-alpha-D-glucose metabolic process"/>
    <property type="evidence" value="ECO:0007669"/>
    <property type="project" value="InterPro"/>
</dbReference>
<dbReference type="PANTHER" id="PTHR39083">
    <property type="entry name" value="CYCLIC DI-GMP-BINDING PROTEIN"/>
    <property type="match status" value="1"/>
</dbReference>
<evidence type="ECO:0000256" key="1">
    <source>
        <dbReference type="ARBA" id="ARBA00004162"/>
    </source>
</evidence>
<dbReference type="RefSeq" id="WP_084410887.1">
    <property type="nucleotide sequence ID" value="NZ_LVJH01000015.1"/>
</dbReference>
<dbReference type="Pfam" id="PF03170">
    <property type="entry name" value="BcsB"/>
    <property type="match status" value="1"/>
</dbReference>
<keyword evidence="7" id="KW-0732">Signal</keyword>
<sequence>MIKKFVVVYMVLLISFVQFGQVSAAGVELNSPQTYEMSLSNTNISLSGGRASKELLFQVPDYWDVNNVKFNMDYKVSPLTMNDRSSVTLKINGTYLHSFRPSITNDVQQRLTVTIPKALIINGSNALSIEGDIQTTDINDDVCINDDEQENWLQIFSTSSIAIGHTNMALDGSISGFNEYFTGIDVVRANQSAIVVPEESDSSELETAIYALTGFTKTNSLDDKVIPILTYGTASLKSKKAVVMVSLHDHLPDQLKGLLIQQDLNNAALIQLVNTDQQPTLVVTSKNADLLVKAGRLIANQALMGQLDSETKVVTSDTDVEKPITSVNKTVTLTDNGDQLKGWRHQEKSYFITLPSNRSIAGASKISMDFRYAKNLDFDRSMVTILVNDTPIGSKKLTTELADGDTLTLPIPKNLNVSGNFSLTVAFDLEMVNDGCYRKDNQMPWAFITKDTILKLNTTENMDLLFNNYPYPFIRDGSFNRVAVVMPSERDNYTYQSLSNLFNLLGRYVEGNTGELHFYEDKVGESDLSDRNIIAIGTYQNNKVIREHNNSLYFQYGADGTGFKSNEKVSIDVDYGKRMGTLQLLQSPYESGHGFMAVTGASSEYYYLASKLVAIQGGIWKIYGDGVTTDKDSNIHSYRFKKEVSPEQSTFLDNVVQRGDILGYMVASILVLLLVLVSLILIIRKYKSRGGRR</sequence>
<evidence type="ECO:0000313" key="8">
    <source>
        <dbReference type="EMBL" id="OAB43362.1"/>
    </source>
</evidence>
<dbReference type="Proteomes" id="UP000076967">
    <property type="component" value="Unassembled WGS sequence"/>
</dbReference>
<dbReference type="EMBL" id="LVJH01000015">
    <property type="protein sequence ID" value="OAB43362.1"/>
    <property type="molecule type" value="Genomic_DNA"/>
</dbReference>
<feature type="signal peptide" evidence="7">
    <location>
        <begin position="1"/>
        <end position="24"/>
    </location>
</feature>
<accession>A0A168LGJ9</accession>
<reference evidence="8 9" key="1">
    <citation type="submission" date="2016-03" db="EMBL/GenBank/DDBJ databases">
        <title>Draft genome sequence of Paenibacillus glacialis DSM 22343.</title>
        <authorList>
            <person name="Shin S.-K."/>
            <person name="Yi H."/>
        </authorList>
    </citation>
    <scope>NUCLEOTIDE SEQUENCE [LARGE SCALE GENOMIC DNA]</scope>
    <source>
        <strain evidence="8 9">DSM 22343</strain>
    </source>
</reference>
<evidence type="ECO:0000256" key="5">
    <source>
        <dbReference type="ARBA" id="ARBA00023136"/>
    </source>
</evidence>
<dbReference type="InterPro" id="IPR018513">
    <property type="entry name" value="Cell_synthase_bac"/>
</dbReference>
<evidence type="ECO:0000256" key="2">
    <source>
        <dbReference type="ARBA" id="ARBA00022475"/>
    </source>
</evidence>
<dbReference type="AlphaFoldDB" id="A0A168LGJ9"/>
<evidence type="ECO:0000313" key="9">
    <source>
        <dbReference type="Proteomes" id="UP000076967"/>
    </source>
</evidence>
<organism evidence="8 9">
    <name type="scientific">Paenibacillus glacialis</name>
    <dbReference type="NCBI Taxonomy" id="494026"/>
    <lineage>
        <taxon>Bacteria</taxon>
        <taxon>Bacillati</taxon>
        <taxon>Bacillota</taxon>
        <taxon>Bacilli</taxon>
        <taxon>Bacillales</taxon>
        <taxon>Paenibacillaceae</taxon>
        <taxon>Paenibacillus</taxon>
    </lineage>
</organism>
<gene>
    <name evidence="8" type="ORF">PGLA_08940</name>
</gene>
<keyword evidence="5 6" id="KW-0472">Membrane</keyword>
<keyword evidence="2" id="KW-1003">Cell membrane</keyword>
<evidence type="ECO:0000256" key="6">
    <source>
        <dbReference type="SAM" id="Phobius"/>
    </source>
</evidence>
<keyword evidence="9" id="KW-1185">Reference proteome</keyword>
<evidence type="ECO:0000256" key="7">
    <source>
        <dbReference type="SAM" id="SignalP"/>
    </source>
</evidence>